<organism evidence="1 2">
    <name type="scientific">Linum trigynum</name>
    <dbReference type="NCBI Taxonomy" id="586398"/>
    <lineage>
        <taxon>Eukaryota</taxon>
        <taxon>Viridiplantae</taxon>
        <taxon>Streptophyta</taxon>
        <taxon>Embryophyta</taxon>
        <taxon>Tracheophyta</taxon>
        <taxon>Spermatophyta</taxon>
        <taxon>Magnoliopsida</taxon>
        <taxon>eudicotyledons</taxon>
        <taxon>Gunneridae</taxon>
        <taxon>Pentapetalae</taxon>
        <taxon>rosids</taxon>
        <taxon>fabids</taxon>
        <taxon>Malpighiales</taxon>
        <taxon>Linaceae</taxon>
        <taxon>Linum</taxon>
    </lineage>
</organism>
<protein>
    <submittedName>
        <fullName evidence="1">Uncharacterized protein</fullName>
    </submittedName>
</protein>
<gene>
    <name evidence="1" type="ORF">LTRI10_LOCUS19142</name>
</gene>
<name>A0AAV2DV57_9ROSI</name>
<keyword evidence="2" id="KW-1185">Reference proteome</keyword>
<dbReference type="Proteomes" id="UP001497516">
    <property type="component" value="Chromosome 3"/>
</dbReference>
<reference evidence="1 2" key="1">
    <citation type="submission" date="2024-04" db="EMBL/GenBank/DDBJ databases">
        <authorList>
            <person name="Fracassetti M."/>
        </authorList>
    </citation>
    <scope>NUCLEOTIDE SEQUENCE [LARGE SCALE GENOMIC DNA]</scope>
</reference>
<evidence type="ECO:0000313" key="2">
    <source>
        <dbReference type="Proteomes" id="UP001497516"/>
    </source>
</evidence>
<accession>A0AAV2DV57</accession>
<dbReference type="EMBL" id="OZ034816">
    <property type="protein sequence ID" value="CAL1377493.1"/>
    <property type="molecule type" value="Genomic_DNA"/>
</dbReference>
<sequence length="140" mass="13822">MSTEPTAVGIDSSGAMTSGATGLDCGVIFTASMAVRILNCSGSGWETLVGAARGNDDNDNDCTGFAPTASSSSSSTNSTRASACDGGGAGTIGGMAISAFSMAARVSTRSCVGVVADMCLSYEAIILPQVAMTLSSIWIA</sequence>
<proteinExistence type="predicted"/>
<evidence type="ECO:0000313" key="1">
    <source>
        <dbReference type="EMBL" id="CAL1377493.1"/>
    </source>
</evidence>
<dbReference type="AlphaFoldDB" id="A0AAV2DV57"/>